<evidence type="ECO:0000256" key="2">
    <source>
        <dbReference type="ARBA" id="ARBA00009072"/>
    </source>
</evidence>
<proteinExistence type="inferred from homology"/>
<evidence type="ECO:0000256" key="3">
    <source>
        <dbReference type="ARBA" id="ARBA00023242"/>
    </source>
</evidence>
<evidence type="ECO:0000313" key="6">
    <source>
        <dbReference type="EMBL" id="RWS10527.1"/>
    </source>
</evidence>
<dbReference type="Proteomes" id="UP000285301">
    <property type="component" value="Unassembled WGS sequence"/>
</dbReference>
<accession>A0A3S3P9G2</accession>
<protein>
    <submittedName>
        <fullName evidence="8">Protein DGCR14-like protein</fullName>
    </submittedName>
</protein>
<dbReference type="AlphaFoldDB" id="A0A3S3P9G2"/>
<evidence type="ECO:0000313" key="7">
    <source>
        <dbReference type="EMBL" id="RWS10679.1"/>
    </source>
</evidence>
<evidence type="ECO:0000256" key="1">
    <source>
        <dbReference type="ARBA" id="ARBA00004123"/>
    </source>
</evidence>
<comment type="similarity">
    <text evidence="2">Belongs to the ESS2 family.</text>
</comment>
<evidence type="ECO:0000313" key="8">
    <source>
        <dbReference type="EMBL" id="RWS10715.1"/>
    </source>
</evidence>
<keyword evidence="3" id="KW-0539">Nucleus</keyword>
<reference evidence="8" key="2">
    <citation type="submission" date="2018-11" db="EMBL/GenBank/DDBJ databases">
        <title>Trombidioid mite genomics.</title>
        <authorList>
            <person name="Dong X."/>
        </authorList>
    </citation>
    <scope>NUCLEOTIDE SEQUENCE</scope>
    <source>
        <strain evidence="8">UoL-WK</strain>
    </source>
</reference>
<keyword evidence="9" id="KW-1185">Reference proteome</keyword>
<name>A0A3S3P9G2_9ACAR</name>
<dbReference type="EMBL" id="NCKU01002067">
    <property type="protein sequence ID" value="RWS10527.1"/>
    <property type="molecule type" value="Genomic_DNA"/>
</dbReference>
<dbReference type="PANTHER" id="PTHR12940">
    <property type="entry name" value="ES-2 PROTEIN - RELATED"/>
    <property type="match status" value="1"/>
</dbReference>
<evidence type="ECO:0000256" key="4">
    <source>
        <dbReference type="SAM" id="MobiDB-lite"/>
    </source>
</evidence>
<reference evidence="8 9" key="1">
    <citation type="journal article" date="2018" name="Gigascience">
        <title>Genomes of trombidid mites reveal novel predicted allergens and laterally-transferred genes associated with secondary metabolism.</title>
        <authorList>
            <person name="Dong X."/>
            <person name="Chaisiri K."/>
            <person name="Xia D."/>
            <person name="Armstrong S.D."/>
            <person name="Fang Y."/>
            <person name="Donnelly M.J."/>
            <person name="Kadowaki T."/>
            <person name="McGarry J.W."/>
            <person name="Darby A.C."/>
            <person name="Makepeace B.L."/>
        </authorList>
    </citation>
    <scope>NUCLEOTIDE SEQUENCE [LARGE SCALE GENOMIC DNA]</scope>
    <source>
        <strain evidence="8">UoL-WK</strain>
    </source>
</reference>
<feature type="compositionally biased region" description="Basic and acidic residues" evidence="4">
    <location>
        <begin position="469"/>
        <end position="478"/>
    </location>
</feature>
<feature type="compositionally biased region" description="Basic and acidic residues" evidence="4">
    <location>
        <begin position="366"/>
        <end position="388"/>
    </location>
</feature>
<dbReference type="STRING" id="1965070.A0A3S3P9G2"/>
<dbReference type="Pfam" id="PF09751">
    <property type="entry name" value="Es2"/>
    <property type="match status" value="1"/>
</dbReference>
<sequence length="478" mass="53632">MALMSIESSGKSKANSSQLVLRNTNDELSVGRAKKRRKVVLDEQTFTEDIDAIIERDYFPDLPKLKECLEYQQALEANDVNKINEIRLRWRDKGEDVIVEAGGGEQNSPSFFETPLVECNECDCGGKDDCEDECKGKKNENDALKDEKSGVNKSRTECVTLDQYLAKYTSEDNSSYETIIEEAKKRHRDKYPWMYIDEAKESQKCLENLSVPAIEQQADQKKSSKMLTWKYKNLNSVMFSPESAPLSKSELINRAKRQLVVHENTRFNESPFNEQLYAAKIGEAAYLHAKENKGKIGIDGKELVPGEISVNGYNLVSMTPSLSPSVMNTPLMTWGEIEGTPCRLDETPLHSSLTPGTPQFKIPEQPAREKLAHSLSDKLSKKNHDKKQQALKHVSSTFRTPSPLVIGSPRTPSERLSSMSPAAQKLATAKLGIHKHSDMKLRESYSPSPLRSQSSTPSLSGSSSLSQQIDRKKAFDFF</sequence>
<dbReference type="OrthoDB" id="19679at2759"/>
<dbReference type="PANTHER" id="PTHR12940:SF0">
    <property type="entry name" value="SPLICING FACTOR ESS-2 HOMOLOG"/>
    <property type="match status" value="1"/>
</dbReference>
<comment type="caution">
    <text evidence="8">The sequence shown here is derived from an EMBL/GenBank/DDBJ whole genome shotgun (WGS) entry which is preliminary data.</text>
</comment>
<evidence type="ECO:0000313" key="5">
    <source>
        <dbReference type="EMBL" id="RWS10521.1"/>
    </source>
</evidence>
<organism evidence="8 9">
    <name type="scientific">Dinothrombium tinctorium</name>
    <dbReference type="NCBI Taxonomy" id="1965070"/>
    <lineage>
        <taxon>Eukaryota</taxon>
        <taxon>Metazoa</taxon>
        <taxon>Ecdysozoa</taxon>
        <taxon>Arthropoda</taxon>
        <taxon>Chelicerata</taxon>
        <taxon>Arachnida</taxon>
        <taxon>Acari</taxon>
        <taxon>Acariformes</taxon>
        <taxon>Trombidiformes</taxon>
        <taxon>Prostigmata</taxon>
        <taxon>Anystina</taxon>
        <taxon>Parasitengona</taxon>
        <taxon>Trombidioidea</taxon>
        <taxon>Trombidiidae</taxon>
        <taxon>Dinothrombium</taxon>
    </lineage>
</organism>
<evidence type="ECO:0000313" key="9">
    <source>
        <dbReference type="Proteomes" id="UP000285301"/>
    </source>
</evidence>
<comment type="subcellular location">
    <subcellularLocation>
        <location evidence="1">Nucleus</location>
    </subcellularLocation>
</comment>
<dbReference type="InterPro" id="IPR019148">
    <property type="entry name" value="Nuclear_protein_DGCR14_ESS-2"/>
</dbReference>
<gene>
    <name evidence="5" type="ORF">B4U79_02073</name>
    <name evidence="7" type="ORF">B4U79_06616</name>
    <name evidence="6" type="ORF">B4U79_13941</name>
    <name evidence="8" type="ORF">B4U79_16031</name>
</gene>
<feature type="region of interest" description="Disordered" evidence="4">
    <location>
        <begin position="342"/>
        <end position="478"/>
    </location>
</feature>
<feature type="compositionally biased region" description="Low complexity" evidence="4">
    <location>
        <begin position="444"/>
        <end position="468"/>
    </location>
</feature>
<dbReference type="EMBL" id="NCKU01002068">
    <property type="protein sequence ID" value="RWS10521.1"/>
    <property type="molecule type" value="Genomic_DNA"/>
</dbReference>
<dbReference type="EMBL" id="NCKU01001994">
    <property type="protein sequence ID" value="RWS10715.1"/>
    <property type="molecule type" value="Genomic_DNA"/>
</dbReference>
<dbReference type="EMBL" id="NCKU01002007">
    <property type="protein sequence ID" value="RWS10679.1"/>
    <property type="molecule type" value="Genomic_DNA"/>
</dbReference>
<feature type="compositionally biased region" description="Polar residues" evidence="4">
    <location>
        <begin position="410"/>
        <end position="421"/>
    </location>
</feature>
<dbReference type="GO" id="GO:0071013">
    <property type="term" value="C:catalytic step 2 spliceosome"/>
    <property type="evidence" value="ECO:0007669"/>
    <property type="project" value="TreeGrafter"/>
</dbReference>